<keyword evidence="1" id="KW-0812">Transmembrane</keyword>
<keyword evidence="1" id="KW-1133">Transmembrane helix</keyword>
<dbReference type="AlphaFoldDB" id="A0A0F9PJW0"/>
<protein>
    <submittedName>
        <fullName evidence="2">Uncharacterized protein</fullName>
    </submittedName>
</protein>
<evidence type="ECO:0000256" key="1">
    <source>
        <dbReference type="SAM" id="Phobius"/>
    </source>
</evidence>
<gene>
    <name evidence="2" type="ORF">LCGC14_1129390</name>
</gene>
<dbReference type="EMBL" id="LAZR01005279">
    <property type="protein sequence ID" value="KKN01281.1"/>
    <property type="molecule type" value="Genomic_DNA"/>
</dbReference>
<comment type="caution">
    <text evidence="2">The sequence shown here is derived from an EMBL/GenBank/DDBJ whole genome shotgun (WGS) entry which is preliminary data.</text>
</comment>
<sequence>MNGWKVTAIVFIILFILETIFFISIVSIGFSDLNKENQCMYNVCGDESYDSYIYYEFEGICECYKSGIVKKMEYIE</sequence>
<evidence type="ECO:0000313" key="2">
    <source>
        <dbReference type="EMBL" id="KKN01281.1"/>
    </source>
</evidence>
<keyword evidence="1" id="KW-0472">Membrane</keyword>
<accession>A0A0F9PJW0</accession>
<feature type="transmembrane region" description="Helical" evidence="1">
    <location>
        <begin position="6"/>
        <end position="30"/>
    </location>
</feature>
<reference evidence="2" key="1">
    <citation type="journal article" date="2015" name="Nature">
        <title>Complex archaea that bridge the gap between prokaryotes and eukaryotes.</title>
        <authorList>
            <person name="Spang A."/>
            <person name="Saw J.H."/>
            <person name="Jorgensen S.L."/>
            <person name="Zaremba-Niedzwiedzka K."/>
            <person name="Martijn J."/>
            <person name="Lind A.E."/>
            <person name="van Eijk R."/>
            <person name="Schleper C."/>
            <person name="Guy L."/>
            <person name="Ettema T.J."/>
        </authorList>
    </citation>
    <scope>NUCLEOTIDE SEQUENCE</scope>
</reference>
<name>A0A0F9PJW0_9ZZZZ</name>
<proteinExistence type="predicted"/>
<organism evidence="2">
    <name type="scientific">marine sediment metagenome</name>
    <dbReference type="NCBI Taxonomy" id="412755"/>
    <lineage>
        <taxon>unclassified sequences</taxon>
        <taxon>metagenomes</taxon>
        <taxon>ecological metagenomes</taxon>
    </lineage>
</organism>